<keyword evidence="2" id="KW-0813">Transport</keyword>
<evidence type="ECO:0000256" key="1">
    <source>
        <dbReference type="ARBA" id="ARBA00004651"/>
    </source>
</evidence>
<evidence type="ECO:0000256" key="3">
    <source>
        <dbReference type="ARBA" id="ARBA00022692"/>
    </source>
</evidence>
<evidence type="ECO:0000313" key="8">
    <source>
        <dbReference type="EMBL" id="MBS4221835.1"/>
    </source>
</evidence>
<keyword evidence="5 6" id="KW-0472">Membrane</keyword>
<feature type="transmembrane region" description="Helical" evidence="6">
    <location>
        <begin position="30"/>
        <end position="52"/>
    </location>
</feature>
<evidence type="ECO:0000259" key="7">
    <source>
        <dbReference type="PROSITE" id="PS50850"/>
    </source>
</evidence>
<feature type="domain" description="Major facilitator superfamily (MFS) profile" evidence="7">
    <location>
        <begin position="1"/>
        <end position="375"/>
    </location>
</feature>
<feature type="transmembrane region" description="Helical" evidence="6">
    <location>
        <begin position="230"/>
        <end position="250"/>
    </location>
</feature>
<evidence type="ECO:0000256" key="4">
    <source>
        <dbReference type="ARBA" id="ARBA00022989"/>
    </source>
</evidence>
<dbReference type="PANTHER" id="PTHR23531:SF2">
    <property type="entry name" value="PERMEASE"/>
    <property type="match status" value="1"/>
</dbReference>
<reference evidence="8 9" key="1">
    <citation type="submission" date="2021-05" db="EMBL/GenBank/DDBJ databases">
        <title>Novel Bacillus species.</title>
        <authorList>
            <person name="Liu G."/>
        </authorList>
    </citation>
    <scope>NUCLEOTIDE SEQUENCE [LARGE SCALE GENOMIC DNA]</scope>
    <source>
        <strain evidence="8 9">FJAT-49682</strain>
    </source>
</reference>
<comment type="subcellular location">
    <subcellularLocation>
        <location evidence="1">Cell membrane</location>
        <topology evidence="1">Multi-pass membrane protein</topology>
    </subcellularLocation>
</comment>
<dbReference type="InterPro" id="IPR052714">
    <property type="entry name" value="MFS_Exporter"/>
</dbReference>
<feature type="transmembrane region" description="Helical" evidence="6">
    <location>
        <begin position="323"/>
        <end position="343"/>
    </location>
</feature>
<keyword evidence="9" id="KW-1185">Reference proteome</keyword>
<comment type="caution">
    <text evidence="8">The sequence shown here is derived from an EMBL/GenBank/DDBJ whole genome shotgun (WGS) entry which is preliminary data.</text>
</comment>
<feature type="transmembrane region" description="Helical" evidence="6">
    <location>
        <begin position="7"/>
        <end position="24"/>
    </location>
</feature>
<feature type="transmembrane region" description="Helical" evidence="6">
    <location>
        <begin position="262"/>
        <end position="278"/>
    </location>
</feature>
<evidence type="ECO:0000256" key="5">
    <source>
        <dbReference type="ARBA" id="ARBA00023136"/>
    </source>
</evidence>
<dbReference type="InterPro" id="IPR011701">
    <property type="entry name" value="MFS"/>
</dbReference>
<feature type="transmembrane region" description="Helical" evidence="6">
    <location>
        <begin position="201"/>
        <end position="224"/>
    </location>
</feature>
<dbReference type="InterPro" id="IPR036259">
    <property type="entry name" value="MFS_trans_sf"/>
</dbReference>
<sequence length="385" mass="42376">MIVIANLFVFMSFQMLIPTLPPYVKSLGASGFEIGLITTMFSLGAVVIRPYIGYLLEFSGRRNLVLIGAAALLFMTILYPLTQVVLLLLLLRLFHGIMWGWSTTVNGTAAVDVVPNSRIGEGMGYFGLAITIGMIIAPSLGIYIYQHYNFSIIIVISAILGGIAFLLLALIKYETPESVKSISRSELKFNFLGSLIEKSSLYPAFVTLMATFGYGTIVTFIVIFAEERQIEQIFLFYLINAIMATLIRPITGKWFDRKGPKGLVILCASLTFIAMWILSLSLSWVGIVLAGILFGAGYGSLIPALQAWVLAKTSKMRRGVANGMFYSAIDLGIGLSGLVFGVLAKFIDISHLFQISSFFFLFVIYFTLTADKENFIVLKESQSPN</sequence>
<feature type="transmembrane region" description="Helical" evidence="6">
    <location>
        <begin position="151"/>
        <end position="171"/>
    </location>
</feature>
<protein>
    <submittedName>
        <fullName evidence="8">MFS transporter</fullName>
    </submittedName>
</protein>
<dbReference type="GO" id="GO:0022857">
    <property type="term" value="F:transmembrane transporter activity"/>
    <property type="evidence" value="ECO:0007669"/>
    <property type="project" value="InterPro"/>
</dbReference>
<evidence type="ECO:0000256" key="6">
    <source>
        <dbReference type="SAM" id="Phobius"/>
    </source>
</evidence>
<feature type="transmembrane region" description="Helical" evidence="6">
    <location>
        <begin position="349"/>
        <end position="368"/>
    </location>
</feature>
<organism evidence="8 9">
    <name type="scientific">Lederbergia citrea</name>
    <dbReference type="NCBI Taxonomy" id="2833581"/>
    <lineage>
        <taxon>Bacteria</taxon>
        <taxon>Bacillati</taxon>
        <taxon>Bacillota</taxon>
        <taxon>Bacilli</taxon>
        <taxon>Bacillales</taxon>
        <taxon>Bacillaceae</taxon>
        <taxon>Lederbergia</taxon>
    </lineage>
</organism>
<dbReference type="RefSeq" id="WP_213096827.1">
    <property type="nucleotide sequence ID" value="NZ_JAGYPN010000001.1"/>
</dbReference>
<feature type="transmembrane region" description="Helical" evidence="6">
    <location>
        <begin position="284"/>
        <end position="311"/>
    </location>
</feature>
<dbReference type="Gene3D" id="1.20.1250.20">
    <property type="entry name" value="MFS general substrate transporter like domains"/>
    <property type="match status" value="1"/>
</dbReference>
<dbReference type="SUPFAM" id="SSF103473">
    <property type="entry name" value="MFS general substrate transporter"/>
    <property type="match status" value="1"/>
</dbReference>
<dbReference type="AlphaFoldDB" id="A0A942Z3Y4"/>
<keyword evidence="3 6" id="KW-0812">Transmembrane</keyword>
<keyword evidence="4 6" id="KW-1133">Transmembrane helix</keyword>
<dbReference type="CDD" id="cd17489">
    <property type="entry name" value="MFS_YfcJ_like"/>
    <property type="match status" value="1"/>
</dbReference>
<name>A0A942Z3Y4_9BACI</name>
<feature type="transmembrane region" description="Helical" evidence="6">
    <location>
        <begin position="126"/>
        <end position="145"/>
    </location>
</feature>
<dbReference type="Proteomes" id="UP000676456">
    <property type="component" value="Unassembled WGS sequence"/>
</dbReference>
<dbReference type="GO" id="GO:0005886">
    <property type="term" value="C:plasma membrane"/>
    <property type="evidence" value="ECO:0007669"/>
    <property type="project" value="UniProtKB-SubCell"/>
</dbReference>
<gene>
    <name evidence="8" type="ORF">KHA91_03570</name>
</gene>
<proteinExistence type="predicted"/>
<feature type="transmembrane region" description="Helical" evidence="6">
    <location>
        <begin position="64"/>
        <end position="91"/>
    </location>
</feature>
<dbReference type="Pfam" id="PF07690">
    <property type="entry name" value="MFS_1"/>
    <property type="match status" value="1"/>
</dbReference>
<dbReference type="PANTHER" id="PTHR23531">
    <property type="entry name" value="QUINOLENE RESISTANCE PROTEIN NORA"/>
    <property type="match status" value="1"/>
</dbReference>
<dbReference type="EMBL" id="JAGYPN010000001">
    <property type="protein sequence ID" value="MBS4221835.1"/>
    <property type="molecule type" value="Genomic_DNA"/>
</dbReference>
<dbReference type="InterPro" id="IPR020846">
    <property type="entry name" value="MFS_dom"/>
</dbReference>
<accession>A0A942Z3Y4</accession>
<dbReference type="PROSITE" id="PS50850">
    <property type="entry name" value="MFS"/>
    <property type="match status" value="1"/>
</dbReference>
<evidence type="ECO:0000256" key="2">
    <source>
        <dbReference type="ARBA" id="ARBA00022448"/>
    </source>
</evidence>
<evidence type="ECO:0000313" key="9">
    <source>
        <dbReference type="Proteomes" id="UP000676456"/>
    </source>
</evidence>